<dbReference type="Proteomes" id="UP000250918">
    <property type="component" value="Unassembled WGS sequence"/>
</dbReference>
<dbReference type="PANTHER" id="PTHR30328:SF54">
    <property type="entry name" value="HTH-TYPE TRANSCRIPTIONAL REPRESSOR SCO4008"/>
    <property type="match status" value="1"/>
</dbReference>
<feature type="coiled-coil region" evidence="3">
    <location>
        <begin position="80"/>
        <end position="107"/>
    </location>
</feature>
<dbReference type="InterPro" id="IPR001647">
    <property type="entry name" value="HTH_TetR"/>
</dbReference>
<dbReference type="PANTHER" id="PTHR30328">
    <property type="entry name" value="TRANSCRIPTIONAL REPRESSOR"/>
    <property type="match status" value="1"/>
</dbReference>
<sequence length="215" mass="24086">MNATTPHMSPVSDPSAGTRERIISAAREEFAQFGIDGARVDRIARKAAVNKAMLYYHFHSKELLYEAVVKEFFLGVVERLRSHIEAFENLEQALAELAETHAQMVKQAPGIVPILLRELANPQSNLCEWIAGAIGGSGITSIAEQRLDEAVRSGRFRKIEIRQAMISFITMSLGYHLMAPLVDRVWNVTDREVFVRERKAAIVDLFLNGVKVKPI</sequence>
<dbReference type="AlphaFoldDB" id="A0A855X7J0"/>
<comment type="caution">
    <text evidence="5">The sequence shown here is derived from an EMBL/GenBank/DDBJ whole genome shotgun (WGS) entry which is preliminary data.</text>
</comment>
<organism evidence="5 6">
    <name type="scientific">candidate division GN15 bacterium</name>
    <dbReference type="NCBI Taxonomy" id="2072418"/>
    <lineage>
        <taxon>Bacteria</taxon>
        <taxon>candidate division GN15</taxon>
    </lineage>
</organism>
<evidence type="ECO:0000256" key="1">
    <source>
        <dbReference type="ARBA" id="ARBA00023125"/>
    </source>
</evidence>
<dbReference type="EMBL" id="PQAP01000004">
    <property type="protein sequence ID" value="PWB76140.1"/>
    <property type="molecule type" value="Genomic_DNA"/>
</dbReference>
<dbReference type="InterPro" id="IPR036271">
    <property type="entry name" value="Tet_transcr_reg_TetR-rel_C_sf"/>
</dbReference>
<evidence type="ECO:0000259" key="4">
    <source>
        <dbReference type="PROSITE" id="PS50977"/>
    </source>
</evidence>
<feature type="domain" description="HTH tetR-type" evidence="4">
    <location>
        <begin position="16"/>
        <end position="76"/>
    </location>
</feature>
<reference evidence="5 6" key="1">
    <citation type="journal article" date="2018" name="ISME J.">
        <title>A methanotrophic archaeon couples anaerobic oxidation of methane to Fe(III) reduction.</title>
        <authorList>
            <person name="Cai C."/>
            <person name="Leu A.O."/>
            <person name="Xie G.J."/>
            <person name="Guo J."/>
            <person name="Feng Y."/>
            <person name="Zhao J.X."/>
            <person name="Tyson G.W."/>
            <person name="Yuan Z."/>
            <person name="Hu S."/>
        </authorList>
    </citation>
    <scope>NUCLEOTIDE SEQUENCE [LARGE SCALE GENOMIC DNA]</scope>
    <source>
        <strain evidence="5">FeB_12</strain>
    </source>
</reference>
<dbReference type="SUPFAM" id="SSF46689">
    <property type="entry name" value="Homeodomain-like"/>
    <property type="match status" value="1"/>
</dbReference>
<evidence type="ECO:0000256" key="2">
    <source>
        <dbReference type="PROSITE-ProRule" id="PRU00335"/>
    </source>
</evidence>
<proteinExistence type="predicted"/>
<protein>
    <recommendedName>
        <fullName evidence="4">HTH tetR-type domain-containing protein</fullName>
    </recommendedName>
</protein>
<dbReference type="SUPFAM" id="SSF48498">
    <property type="entry name" value="Tetracyclin repressor-like, C-terminal domain"/>
    <property type="match status" value="1"/>
</dbReference>
<evidence type="ECO:0000313" key="5">
    <source>
        <dbReference type="EMBL" id="PWB76140.1"/>
    </source>
</evidence>
<dbReference type="PROSITE" id="PS50977">
    <property type="entry name" value="HTH_TETR_2"/>
    <property type="match status" value="1"/>
</dbReference>
<gene>
    <name evidence="5" type="ORF">C3F09_00900</name>
</gene>
<keyword evidence="1 2" id="KW-0238">DNA-binding</keyword>
<keyword evidence="3" id="KW-0175">Coiled coil</keyword>
<feature type="DNA-binding region" description="H-T-H motif" evidence="2">
    <location>
        <begin position="39"/>
        <end position="58"/>
    </location>
</feature>
<dbReference type="PRINTS" id="PR00455">
    <property type="entry name" value="HTHTETR"/>
</dbReference>
<dbReference type="GO" id="GO:0003677">
    <property type="term" value="F:DNA binding"/>
    <property type="evidence" value="ECO:0007669"/>
    <property type="project" value="UniProtKB-UniRule"/>
</dbReference>
<name>A0A855X7J0_9BACT</name>
<evidence type="ECO:0000313" key="6">
    <source>
        <dbReference type="Proteomes" id="UP000250918"/>
    </source>
</evidence>
<dbReference type="InterPro" id="IPR050109">
    <property type="entry name" value="HTH-type_TetR-like_transc_reg"/>
</dbReference>
<accession>A0A855X7J0</accession>
<evidence type="ECO:0000256" key="3">
    <source>
        <dbReference type="SAM" id="Coils"/>
    </source>
</evidence>
<dbReference type="Gene3D" id="1.10.357.10">
    <property type="entry name" value="Tetracycline Repressor, domain 2"/>
    <property type="match status" value="1"/>
</dbReference>
<dbReference type="Pfam" id="PF00440">
    <property type="entry name" value="TetR_N"/>
    <property type="match status" value="1"/>
</dbReference>
<dbReference type="InterPro" id="IPR009057">
    <property type="entry name" value="Homeodomain-like_sf"/>
</dbReference>